<evidence type="ECO:0000313" key="3">
    <source>
        <dbReference type="Proteomes" id="UP000269097"/>
    </source>
</evidence>
<dbReference type="Pfam" id="PF10057">
    <property type="entry name" value="MpsC"/>
    <property type="match status" value="2"/>
</dbReference>
<accession>A0A3G3K5Q7</accession>
<dbReference type="EMBL" id="CP033433">
    <property type="protein sequence ID" value="AYQ75772.1"/>
    <property type="molecule type" value="Genomic_DNA"/>
</dbReference>
<sequence>MNQTIIQYQQQIASYAGKLFRDHFGKGPESAVVSIGSKYITVYFRNFLTPSERVLLEQDHEMIVDQMRETLLQTMIPEFASYIEIVTGVKPQEFYYDWSLHNKSGMLIAICPEPIPGGQDVNQDYAGKAELEQEIVNISHQAQKVPEEIVSFEINPRTILIIRNGILVRIEKELIRLGHSELLKSVKRNLEKSYLHNNISFEGILKKRVVDAFVDWKFDSDSSVIVLVLNPAK</sequence>
<feature type="domain" description="Na+-translocating membrane potential-generating system MpsC" evidence="1">
    <location>
        <begin position="7"/>
        <end position="110"/>
    </location>
</feature>
<dbReference type="AlphaFoldDB" id="A0A3G3K5Q7"/>
<organism evidence="2 3">
    <name type="scientific">Cohnella candidum</name>
    <dbReference type="NCBI Taxonomy" id="2674991"/>
    <lineage>
        <taxon>Bacteria</taxon>
        <taxon>Bacillati</taxon>
        <taxon>Bacillota</taxon>
        <taxon>Bacilli</taxon>
        <taxon>Bacillales</taxon>
        <taxon>Paenibacillaceae</taxon>
        <taxon>Cohnella</taxon>
    </lineage>
</organism>
<evidence type="ECO:0000259" key="1">
    <source>
        <dbReference type="Pfam" id="PF10057"/>
    </source>
</evidence>
<feature type="domain" description="Na+-translocating membrane potential-generating system MpsC" evidence="1">
    <location>
        <begin position="130"/>
        <end position="230"/>
    </location>
</feature>
<evidence type="ECO:0000313" key="2">
    <source>
        <dbReference type="EMBL" id="AYQ75772.1"/>
    </source>
</evidence>
<protein>
    <submittedName>
        <fullName evidence="2">DUF2294 family protein</fullName>
    </submittedName>
</protein>
<dbReference type="InterPro" id="IPR018745">
    <property type="entry name" value="MpsC"/>
</dbReference>
<reference evidence="2 3" key="1">
    <citation type="submission" date="2018-10" db="EMBL/GenBank/DDBJ databases">
        <title>Genome Sequence of Cohnella sp.</title>
        <authorList>
            <person name="Srinivasan S."/>
            <person name="Kim M.K."/>
        </authorList>
    </citation>
    <scope>NUCLEOTIDE SEQUENCE [LARGE SCALE GENOMIC DNA]</scope>
    <source>
        <strain evidence="2 3">18JY8-7</strain>
    </source>
</reference>
<keyword evidence="3" id="KW-1185">Reference proteome</keyword>
<gene>
    <name evidence="2" type="ORF">EAV92_21775</name>
</gene>
<dbReference type="KEGG" id="coh:EAV92_21775"/>
<name>A0A3G3K5Q7_9BACL</name>
<dbReference type="Proteomes" id="UP000269097">
    <property type="component" value="Chromosome"/>
</dbReference>
<proteinExistence type="predicted"/>